<keyword evidence="3" id="KW-0677">Repeat</keyword>
<evidence type="ECO:0000256" key="5">
    <source>
        <dbReference type="PROSITE-ProRule" id="PRU00339"/>
    </source>
</evidence>
<dbReference type="Proteomes" id="UP000054558">
    <property type="component" value="Unassembled WGS sequence"/>
</dbReference>
<dbReference type="OMA" id="HYVDEQQ"/>
<feature type="region of interest" description="Disordered" evidence="6">
    <location>
        <begin position="1"/>
        <end position="22"/>
    </location>
</feature>
<comment type="subcellular location">
    <subcellularLocation>
        <location evidence="1">Cytoplasm</location>
    </subcellularLocation>
</comment>
<dbReference type="PROSITE" id="PS50005">
    <property type="entry name" value="TPR"/>
    <property type="match status" value="1"/>
</dbReference>
<keyword evidence="4 5" id="KW-0802">TPR repeat</keyword>
<evidence type="ECO:0000256" key="3">
    <source>
        <dbReference type="ARBA" id="ARBA00022737"/>
    </source>
</evidence>
<feature type="repeat" description="TPR" evidence="5">
    <location>
        <begin position="113"/>
        <end position="146"/>
    </location>
</feature>
<dbReference type="Gene3D" id="1.25.40.10">
    <property type="entry name" value="Tetratricopeptide repeat domain"/>
    <property type="match status" value="1"/>
</dbReference>
<dbReference type="STRING" id="105231.A0A1Y1IG13"/>
<dbReference type="SUPFAM" id="SSF48452">
    <property type="entry name" value="TPR-like"/>
    <property type="match status" value="1"/>
</dbReference>
<dbReference type="InterPro" id="IPR011990">
    <property type="entry name" value="TPR-like_helical_dom_sf"/>
</dbReference>
<dbReference type="AlphaFoldDB" id="A0A1Y1IG13"/>
<gene>
    <name evidence="7" type="ORF">KFL_004280090</name>
</gene>
<feature type="compositionally biased region" description="Gly residues" evidence="6">
    <location>
        <begin position="1"/>
        <end position="16"/>
    </location>
</feature>
<reference evidence="7 8" key="1">
    <citation type="journal article" date="2014" name="Nat. Commun.">
        <title>Klebsormidium flaccidum genome reveals primary factors for plant terrestrial adaptation.</title>
        <authorList>
            <person name="Hori K."/>
            <person name="Maruyama F."/>
            <person name="Fujisawa T."/>
            <person name="Togashi T."/>
            <person name="Yamamoto N."/>
            <person name="Seo M."/>
            <person name="Sato S."/>
            <person name="Yamada T."/>
            <person name="Mori H."/>
            <person name="Tajima N."/>
            <person name="Moriyama T."/>
            <person name="Ikeuchi M."/>
            <person name="Watanabe M."/>
            <person name="Wada H."/>
            <person name="Kobayashi K."/>
            <person name="Saito M."/>
            <person name="Masuda T."/>
            <person name="Sasaki-Sekimoto Y."/>
            <person name="Mashiguchi K."/>
            <person name="Awai K."/>
            <person name="Shimojima M."/>
            <person name="Masuda S."/>
            <person name="Iwai M."/>
            <person name="Nobusawa T."/>
            <person name="Narise T."/>
            <person name="Kondo S."/>
            <person name="Saito H."/>
            <person name="Sato R."/>
            <person name="Murakawa M."/>
            <person name="Ihara Y."/>
            <person name="Oshima-Yamada Y."/>
            <person name="Ohtaka K."/>
            <person name="Satoh M."/>
            <person name="Sonobe K."/>
            <person name="Ishii M."/>
            <person name="Ohtani R."/>
            <person name="Kanamori-Sato M."/>
            <person name="Honoki R."/>
            <person name="Miyazaki D."/>
            <person name="Mochizuki H."/>
            <person name="Umetsu J."/>
            <person name="Higashi K."/>
            <person name="Shibata D."/>
            <person name="Kamiya Y."/>
            <person name="Sato N."/>
            <person name="Nakamura Y."/>
            <person name="Tabata S."/>
            <person name="Ida S."/>
            <person name="Kurokawa K."/>
            <person name="Ohta H."/>
        </authorList>
    </citation>
    <scope>NUCLEOTIDE SEQUENCE [LARGE SCALE GENOMIC DNA]</scope>
    <source>
        <strain evidence="7 8">NIES-2285</strain>
    </source>
</reference>
<evidence type="ECO:0000313" key="7">
    <source>
        <dbReference type="EMBL" id="GAQ88439.1"/>
    </source>
</evidence>
<dbReference type="InterPro" id="IPR019734">
    <property type="entry name" value="TPR_rpt"/>
</dbReference>
<proteinExistence type="predicted"/>
<dbReference type="OrthoDB" id="2423701at2759"/>
<dbReference type="GO" id="GO:0005737">
    <property type="term" value="C:cytoplasm"/>
    <property type="evidence" value="ECO:0007669"/>
    <property type="project" value="UniProtKB-SubCell"/>
</dbReference>
<organism evidence="7 8">
    <name type="scientific">Klebsormidium nitens</name>
    <name type="common">Green alga</name>
    <name type="synonym">Ulothrix nitens</name>
    <dbReference type="NCBI Taxonomy" id="105231"/>
    <lineage>
        <taxon>Eukaryota</taxon>
        <taxon>Viridiplantae</taxon>
        <taxon>Streptophyta</taxon>
        <taxon>Klebsormidiophyceae</taxon>
        <taxon>Klebsormidiales</taxon>
        <taxon>Klebsormidiaceae</taxon>
        <taxon>Klebsormidium</taxon>
    </lineage>
</organism>
<accession>A0A1Y1IG13</accession>
<keyword evidence="8" id="KW-1185">Reference proteome</keyword>
<feature type="region of interest" description="Disordered" evidence="6">
    <location>
        <begin position="235"/>
        <end position="287"/>
    </location>
</feature>
<evidence type="ECO:0000256" key="2">
    <source>
        <dbReference type="ARBA" id="ARBA00022490"/>
    </source>
</evidence>
<dbReference type="PANTHER" id="PTHR22904:SF533">
    <property type="entry name" value="HSP70-HSP90 ORGANIZING PROTEIN 3"/>
    <property type="match status" value="1"/>
</dbReference>
<evidence type="ECO:0000256" key="4">
    <source>
        <dbReference type="ARBA" id="ARBA00022803"/>
    </source>
</evidence>
<evidence type="ECO:0000313" key="8">
    <source>
        <dbReference type="Proteomes" id="UP000054558"/>
    </source>
</evidence>
<protein>
    <submittedName>
        <fullName evidence="7">HSP70/HSP90 organizing protein HOP like protein</fullName>
    </submittedName>
</protein>
<dbReference type="Pfam" id="PF13414">
    <property type="entry name" value="TPR_11"/>
    <property type="match status" value="1"/>
</dbReference>
<evidence type="ECO:0000256" key="1">
    <source>
        <dbReference type="ARBA" id="ARBA00004496"/>
    </source>
</evidence>
<dbReference type="PANTHER" id="PTHR22904">
    <property type="entry name" value="TPR REPEAT CONTAINING PROTEIN"/>
    <property type="match status" value="1"/>
</dbReference>
<feature type="compositionally biased region" description="Basic and acidic residues" evidence="6">
    <location>
        <begin position="92"/>
        <end position="116"/>
    </location>
</feature>
<dbReference type="GO" id="GO:0051879">
    <property type="term" value="F:Hsp90 protein binding"/>
    <property type="evidence" value="ECO:0000318"/>
    <property type="project" value="GO_Central"/>
</dbReference>
<evidence type="ECO:0000256" key="6">
    <source>
        <dbReference type="SAM" id="MobiDB-lite"/>
    </source>
</evidence>
<name>A0A1Y1IG13_KLENI</name>
<sequence>MAGGMTGGGDAGGGPRSKGPAPVYVRQVPKFLQAYSHLIQKDSFKDEAKQAWEDYAVQNKAGKAFGQAEDDDDDWPDELEGATVVSGAEAFGKGKEGQEHGDVIPPTKEEKEAAKSKEKGNAAFEKGRFDEAIQHFNRAIFLTPNNHVLYSNRSACFLGKKEYKSALEDAQKVVSLKPDWPKGYSRVGAAQVGLKQYFEAIDTYKAGLKGAPKDEALRESLKHAEALLKEQDEADAKAGKVVFRKRKEAPEGGTEKAGAVATAKRKHKPKAGAVSLLSFDREADDDG</sequence>
<feature type="region of interest" description="Disordered" evidence="6">
    <location>
        <begin position="89"/>
        <end position="116"/>
    </location>
</feature>
<keyword evidence="2" id="KW-0963">Cytoplasm</keyword>
<dbReference type="SMART" id="SM00028">
    <property type="entry name" value="TPR"/>
    <property type="match status" value="3"/>
</dbReference>
<dbReference type="FunFam" id="1.25.40.10:FF:000020">
    <property type="entry name" value="Stress-induced phosphoprotein 1"/>
    <property type="match status" value="1"/>
</dbReference>
<dbReference type="EMBL" id="DF237377">
    <property type="protein sequence ID" value="GAQ88439.1"/>
    <property type="molecule type" value="Genomic_DNA"/>
</dbReference>